<dbReference type="PROSITE" id="PS51885">
    <property type="entry name" value="NEPRILYSIN"/>
    <property type="match status" value="1"/>
</dbReference>
<dbReference type="GO" id="GO:0042254">
    <property type="term" value="P:ribosome biogenesis"/>
    <property type="evidence" value="ECO:0007669"/>
    <property type="project" value="UniProtKB-KW"/>
</dbReference>
<dbReference type="SUPFAM" id="SSF55486">
    <property type="entry name" value="Metalloproteases ('zincins'), catalytic domain"/>
    <property type="match status" value="1"/>
</dbReference>
<keyword evidence="6" id="KW-0479">Metal-binding</keyword>
<accession>A0A0V1KYP9</accession>
<dbReference type="Proteomes" id="UP000054721">
    <property type="component" value="Unassembled WGS sequence"/>
</dbReference>
<dbReference type="InterPro" id="IPR002110">
    <property type="entry name" value="Ankyrin_rpt"/>
</dbReference>
<dbReference type="Pfam" id="PF05649">
    <property type="entry name" value="Peptidase_M13_N"/>
    <property type="match status" value="1"/>
</dbReference>
<feature type="region of interest" description="Disordered" evidence="14">
    <location>
        <begin position="1044"/>
        <end position="1127"/>
    </location>
</feature>
<keyword evidence="8" id="KW-0378">Hydrolase</keyword>
<dbReference type="Gene3D" id="3.40.390.10">
    <property type="entry name" value="Collagenase (Catalytic Domain)"/>
    <property type="match status" value="1"/>
</dbReference>
<feature type="repeat" description="ANK" evidence="13">
    <location>
        <begin position="344"/>
        <end position="367"/>
    </location>
</feature>
<keyword evidence="15" id="KW-0812">Transmembrane</keyword>
<dbReference type="GO" id="GO:0004222">
    <property type="term" value="F:metalloendopeptidase activity"/>
    <property type="evidence" value="ECO:0007669"/>
    <property type="project" value="InterPro"/>
</dbReference>
<dbReference type="InterPro" id="IPR036770">
    <property type="entry name" value="Ankyrin_rpt-contain_sf"/>
</dbReference>
<evidence type="ECO:0000256" key="15">
    <source>
        <dbReference type="SAM" id="Phobius"/>
    </source>
</evidence>
<dbReference type="InterPro" id="IPR010674">
    <property type="entry name" value="NOG1_Rossman_fold_dom"/>
</dbReference>
<evidence type="ECO:0000256" key="12">
    <source>
        <dbReference type="ARBA" id="ARBA00023242"/>
    </source>
</evidence>
<feature type="transmembrane region" description="Helical" evidence="15">
    <location>
        <begin position="1175"/>
        <end position="1198"/>
    </location>
</feature>
<feature type="domain" description="OBG-type G" evidence="16">
    <location>
        <begin position="717"/>
        <end position="888"/>
    </location>
</feature>
<dbReference type="InterPro" id="IPR042089">
    <property type="entry name" value="Peptidase_M13_dom_2"/>
</dbReference>
<dbReference type="EMBL" id="JYDW01000193">
    <property type="protein sequence ID" value="KRZ52435.1"/>
    <property type="molecule type" value="Genomic_DNA"/>
</dbReference>
<dbReference type="PRINTS" id="PR00786">
    <property type="entry name" value="NEPRILYSIN"/>
</dbReference>
<keyword evidence="9" id="KW-0862">Zinc</keyword>
<comment type="subcellular location">
    <subcellularLocation>
        <location evidence="2">Nucleus</location>
        <location evidence="2">Nucleolus</location>
    </subcellularLocation>
</comment>
<dbReference type="InterPro" id="IPR024079">
    <property type="entry name" value="MetalloPept_cat_dom_sf"/>
</dbReference>
<dbReference type="Pfam" id="PF17835">
    <property type="entry name" value="NOG1_N"/>
    <property type="match status" value="1"/>
</dbReference>
<keyword evidence="5" id="KW-0645">Protease</keyword>
<dbReference type="PANTHER" id="PTHR45759">
    <property type="entry name" value="NUCLEOLAR GTP-BINDING PROTEIN 1"/>
    <property type="match status" value="1"/>
</dbReference>
<keyword evidence="7" id="KW-0547">Nucleotide-binding</keyword>
<dbReference type="OrthoDB" id="415015at2759"/>
<keyword evidence="15" id="KW-0472">Membrane</keyword>
<gene>
    <name evidence="17" type="primary">GTPBP4</name>
    <name evidence="17" type="ORF">T02_10642</name>
</gene>
<keyword evidence="18" id="KW-1185">Reference proteome</keyword>
<dbReference type="InterPro" id="IPR049630">
    <property type="entry name" value="DYDC-like_DD"/>
</dbReference>
<evidence type="ECO:0000256" key="7">
    <source>
        <dbReference type="ARBA" id="ARBA00022741"/>
    </source>
</evidence>
<dbReference type="PROSITE" id="PS51710">
    <property type="entry name" value="G_OBG"/>
    <property type="match status" value="1"/>
</dbReference>
<feature type="compositionally biased region" description="Low complexity" evidence="14">
    <location>
        <begin position="1205"/>
        <end position="1216"/>
    </location>
</feature>
<keyword evidence="11" id="KW-0342">GTP-binding</keyword>
<dbReference type="InterPro" id="IPR000718">
    <property type="entry name" value="Peptidase_M13"/>
</dbReference>
<evidence type="ECO:0000256" key="2">
    <source>
        <dbReference type="ARBA" id="ARBA00004604"/>
    </source>
</evidence>
<dbReference type="Gene3D" id="1.10.1380.10">
    <property type="entry name" value="Neutral endopeptidase , domain2"/>
    <property type="match status" value="1"/>
</dbReference>
<dbReference type="Gene3D" id="1.20.120.1190">
    <property type="match status" value="1"/>
</dbReference>
<dbReference type="GO" id="GO:0005525">
    <property type="term" value="F:GTP binding"/>
    <property type="evidence" value="ECO:0007669"/>
    <property type="project" value="UniProtKB-KW"/>
</dbReference>
<comment type="similarity">
    <text evidence="3">Belongs to the peptidase M13 family.</text>
</comment>
<dbReference type="InterPro" id="IPR041623">
    <property type="entry name" value="NOG1_N"/>
</dbReference>
<reference evidence="17 18" key="1">
    <citation type="submission" date="2015-05" db="EMBL/GenBank/DDBJ databases">
        <title>Evolution of Trichinella species and genotypes.</title>
        <authorList>
            <person name="Korhonen P.K."/>
            <person name="Edoardo P."/>
            <person name="Giuseppe L.R."/>
            <person name="Gasser R.B."/>
        </authorList>
    </citation>
    <scope>NUCLEOTIDE SEQUENCE [LARGE SCALE GENOMIC DNA]</scope>
    <source>
        <strain evidence="17">ISS10</strain>
    </source>
</reference>
<dbReference type="FunFam" id="1.20.120.1190:FF:000001">
    <property type="entry name" value="Nucleolar GTP-binding protein 1"/>
    <property type="match status" value="1"/>
</dbReference>
<dbReference type="CDD" id="cd22966">
    <property type="entry name" value="DD_DYDC-like"/>
    <property type="match status" value="1"/>
</dbReference>
<evidence type="ECO:0000256" key="6">
    <source>
        <dbReference type="ARBA" id="ARBA00022723"/>
    </source>
</evidence>
<dbReference type="SUPFAM" id="SSF52540">
    <property type="entry name" value="P-loop containing nucleoside triphosphate hydrolases"/>
    <property type="match status" value="1"/>
</dbReference>
<keyword evidence="10" id="KW-0482">Metalloprotease</keyword>
<protein>
    <submittedName>
        <fullName evidence="17">Nucleolar GTP-binding protein 1</fullName>
    </submittedName>
</protein>
<dbReference type="InterPro" id="IPR008753">
    <property type="entry name" value="Peptidase_M13_N"/>
</dbReference>
<dbReference type="CDD" id="cd08662">
    <property type="entry name" value="M13"/>
    <property type="match status" value="1"/>
</dbReference>
<dbReference type="PROSITE" id="PS50088">
    <property type="entry name" value="ANK_REPEAT"/>
    <property type="match status" value="2"/>
</dbReference>
<evidence type="ECO:0000256" key="14">
    <source>
        <dbReference type="SAM" id="MobiDB-lite"/>
    </source>
</evidence>
<dbReference type="GO" id="GO:0046872">
    <property type="term" value="F:metal ion binding"/>
    <property type="evidence" value="ECO:0007669"/>
    <property type="project" value="UniProtKB-KW"/>
</dbReference>
<comment type="cofactor">
    <cofactor evidence="1">
        <name>Zn(2+)</name>
        <dbReference type="ChEBI" id="CHEBI:29105"/>
    </cofactor>
</comment>
<dbReference type="InterPro" id="IPR012973">
    <property type="entry name" value="NOG_C"/>
</dbReference>
<dbReference type="GO" id="GO:0006508">
    <property type="term" value="P:proteolysis"/>
    <property type="evidence" value="ECO:0007669"/>
    <property type="project" value="UniProtKB-KW"/>
</dbReference>
<feature type="compositionally biased region" description="Basic and acidic residues" evidence="14">
    <location>
        <begin position="1067"/>
        <end position="1081"/>
    </location>
</feature>
<dbReference type="Pfam" id="PF12796">
    <property type="entry name" value="Ank_2"/>
    <property type="match status" value="2"/>
</dbReference>
<dbReference type="SUPFAM" id="SSF48403">
    <property type="entry name" value="Ankyrin repeat"/>
    <property type="match status" value="2"/>
</dbReference>
<feature type="repeat" description="ANK" evidence="13">
    <location>
        <begin position="191"/>
        <end position="226"/>
    </location>
</feature>
<name>A0A0V1KYP9_9BILA</name>
<evidence type="ECO:0000256" key="8">
    <source>
        <dbReference type="ARBA" id="ARBA00022801"/>
    </source>
</evidence>
<dbReference type="InterPro" id="IPR031167">
    <property type="entry name" value="G_OBG"/>
</dbReference>
<evidence type="ECO:0000256" key="11">
    <source>
        <dbReference type="ARBA" id="ARBA00023134"/>
    </source>
</evidence>
<evidence type="ECO:0000256" key="10">
    <source>
        <dbReference type="ARBA" id="ARBA00023049"/>
    </source>
</evidence>
<evidence type="ECO:0000313" key="17">
    <source>
        <dbReference type="EMBL" id="KRZ52435.1"/>
    </source>
</evidence>
<evidence type="ECO:0000256" key="5">
    <source>
        <dbReference type="ARBA" id="ARBA00022670"/>
    </source>
</evidence>
<evidence type="ECO:0000259" key="16">
    <source>
        <dbReference type="PROSITE" id="PS51710"/>
    </source>
</evidence>
<dbReference type="SMART" id="SM00248">
    <property type="entry name" value="ANK"/>
    <property type="match status" value="6"/>
</dbReference>
<dbReference type="GO" id="GO:0005730">
    <property type="term" value="C:nucleolus"/>
    <property type="evidence" value="ECO:0007669"/>
    <property type="project" value="UniProtKB-SubCell"/>
</dbReference>
<feature type="compositionally biased region" description="Basic residues" evidence="14">
    <location>
        <begin position="1050"/>
        <end position="1066"/>
    </location>
</feature>
<evidence type="ECO:0000256" key="9">
    <source>
        <dbReference type="ARBA" id="ARBA00022833"/>
    </source>
</evidence>
<organism evidence="17 18">
    <name type="scientific">Trichinella nativa</name>
    <dbReference type="NCBI Taxonomy" id="6335"/>
    <lineage>
        <taxon>Eukaryota</taxon>
        <taxon>Metazoa</taxon>
        <taxon>Ecdysozoa</taxon>
        <taxon>Nematoda</taxon>
        <taxon>Enoplea</taxon>
        <taxon>Dorylaimia</taxon>
        <taxon>Trichinellida</taxon>
        <taxon>Trichinellidae</taxon>
        <taxon>Trichinella</taxon>
    </lineage>
</organism>
<keyword evidence="12" id="KW-0539">Nucleus</keyword>
<dbReference type="FunFam" id="3.40.50.300:FF:000496">
    <property type="entry name" value="Nucleolar GTP-binding protein 1"/>
    <property type="match status" value="1"/>
</dbReference>
<evidence type="ECO:0000256" key="13">
    <source>
        <dbReference type="PROSITE-ProRule" id="PRU00023"/>
    </source>
</evidence>
<dbReference type="InterPro" id="IPR018497">
    <property type="entry name" value="Peptidase_M13_C"/>
</dbReference>
<comment type="caution">
    <text evidence="17">The sequence shown here is derived from an EMBL/GenBank/DDBJ whole genome shotgun (WGS) entry which is preliminary data.</text>
</comment>
<evidence type="ECO:0000256" key="4">
    <source>
        <dbReference type="ARBA" id="ARBA00022517"/>
    </source>
</evidence>
<keyword evidence="4" id="KW-0690">Ribosome biogenesis</keyword>
<dbReference type="PROSITE" id="PS50297">
    <property type="entry name" value="ANK_REP_REGION"/>
    <property type="match status" value="1"/>
</dbReference>
<evidence type="ECO:0000313" key="18">
    <source>
        <dbReference type="Proteomes" id="UP000054721"/>
    </source>
</evidence>
<dbReference type="Pfam" id="PF08155">
    <property type="entry name" value="NOGCT"/>
    <property type="match status" value="1"/>
</dbReference>
<feature type="region of interest" description="Disordered" evidence="14">
    <location>
        <begin position="1203"/>
        <end position="1223"/>
    </location>
</feature>
<sequence length="1899" mass="218396">MYFKSLGVDEASRNHKDYTEIHENCNMKSPCIEKIKCVDFKKKKEKEKSLMFVLSSSMISGKQSHALLEGDLERSIMHWLDKGDVKNLEKLVLLGFGDLLLGLIDDVKHRASIKFLRQLPAYQNKIDAIHQAVECHNLLLLKELVQRQKFALARDRSGSTILHKAVINNDLSIIFWLLNKYPQIIDAQDHNKRTALHYVAVMQQCQDDKVYQFLINAGASLDIVDCNGCSPRDYIQKPDLLDRSTLRCFCSKQNHNLSHEFNYLLSLWLREGRVTKLAQLVFSGCGDLLLGRHSSHPSSQAFLQEVSTYLEKITAIHEAIENGDLEQVKILLTAKKWAIARNRFGATPLHTAVASDKEDILRYILEKYPETINSKDYKLRTPLHYAIGKGEDNCCYQALKEAEADPNVIDCDGHKPEFYLLNPQKLSFNFSRMPSYETAENSDVSSLDSLDNLELCTKSGVHFSLLGQEKEPIKPTLVEHERTSSMPPFVEFRLSLTRNMPLSPNVQRVLQTVGIPLTEALIEITTIRPMRPISYIATFLKSYRQEAEMVHYNFKCITVVPTAQEMKEIFLSKTQRKTPTVVHRHYAISRIREFYSRKVKFMQQTVHDKLTLILDEFPKLDEIHPFYADLINILYDRDHYKIALGQINTARHLVDNVGKEYTRMMKFGDSLYRCKMLKRAALGRMVKIISRQKQSFVYLEQVRQHLSRLPSIDPNTRTLIICGFPNVGKSSLINKLTRADVEVQPYAFTTKSLYVGHMDYKYLRWQVIDTPGILDQPLEERNTIEMQAITALAHIHSAVVYIMDISEQCHYGLEEQITLFESIRPLFVNKPVLIGLNKVDVLRKEELPEEKLKLLKAVEDAGFPMFSISTVTLEGIMDLRNEACDRLLVNRIDAKLSSKKSDSILNRLQVAMPPNPNNSRPPFIPEAVQRKRMAMLTDQSKERNLLECQIEAELGDDYTLDLKKNYLLPDEWKYDKIPEIWEGHNIADFVDQKIVENFEACMKEEELREKAGLYDECESDTDDESAVALKKQAALIRKKQMLIMKESRERRSHQKPRLPRQGRKRERSVVRLKEEMQDRGLHIGNKRMHHLSESSVAPKAKRIRRDSSAVGLRGTSISRDQKGIKDETMREKAQSLVRKSQKKFQRKALFMVDLKTLESFGSEKFTMTNQRKVNILYMFTAILGLATVALIIALIVVLQQHHESPSPTTQAPTTTSKPEPVPQRKICMTSDCQNSAKNLLLSMNPRTDPCDDFYEYACGSWIKLTKIPDAHARISAFTVLNDENVSKLRKHLDEFVPSSNTSKSIELIKTVYDTCLDEQGIENAGVKPLIDFHNELFKNVKKESVEQLLINMLLKYGLSTLVIPYISADEKNTSVNLLSIDQSWLALGYQSEDYYLKNDTNSVRIRNAYLELIKNVTGMFFSENVDSEMRNIEDYAQSILDFEIQLASINTPSEERRDPDSMYHKVNVEMLNTITENFNWTIFLSAFQRVEEVNVISLDYLKRFDKLLANTPKERVVNYLSWRFILSRLHFLERRYSDLFYNFLQIYRGQKRDSRHSFCINYIMGEPDDGNVMLGYALGKLFVEKEGFTEEIKKELNWMDDQTKEFAKVKADNMISSVAYPDFIIDQLDQYYHDLLNDKSLDEKSAITKEDLFITMHNKIASWLIHQNIAKLSEPFDRNSFGGSPAVVNAWYSPTKNSIVFPAGILQPPFYSANTIPSVNFGSIGATIGHEITHGFDDQGAQYDSYGNLKNWWSNTSREAFNERAQCIVDQYSSFCYPNLGENVCVKGVNTKGENIADNGGIKEAFNAYKMYLEEKNIEEEALPALEYFSGDQIFFLSFANFWCGKSRDSYLKNQIATNEHAPGRDRVIGSLMNFDQFAKAFNCPLNSKMNPPKRCSVW</sequence>
<evidence type="ECO:0000256" key="1">
    <source>
        <dbReference type="ARBA" id="ARBA00001947"/>
    </source>
</evidence>
<dbReference type="Gene3D" id="1.25.40.20">
    <property type="entry name" value="Ankyrin repeat-containing domain"/>
    <property type="match status" value="2"/>
</dbReference>
<dbReference type="Pfam" id="PF06858">
    <property type="entry name" value="NOG1"/>
    <property type="match status" value="1"/>
</dbReference>
<keyword evidence="13" id="KW-0040">ANK repeat</keyword>
<feature type="transmembrane region" description="Helical" evidence="15">
    <location>
        <begin position="1348"/>
        <end position="1366"/>
    </location>
</feature>
<proteinExistence type="inferred from homology"/>
<keyword evidence="15" id="KW-1133">Transmembrane helix</keyword>
<dbReference type="Pfam" id="PF01431">
    <property type="entry name" value="Peptidase_M13"/>
    <property type="match status" value="1"/>
</dbReference>
<dbReference type="Gene3D" id="3.40.50.300">
    <property type="entry name" value="P-loop containing nucleotide triphosphate hydrolases"/>
    <property type="match status" value="1"/>
</dbReference>
<evidence type="ECO:0000256" key="3">
    <source>
        <dbReference type="ARBA" id="ARBA00007357"/>
    </source>
</evidence>
<dbReference type="STRING" id="6335.A0A0V1KYP9"/>
<dbReference type="CDD" id="cd01897">
    <property type="entry name" value="NOG"/>
    <property type="match status" value="1"/>
</dbReference>
<dbReference type="InterPro" id="IPR027417">
    <property type="entry name" value="P-loop_NTPase"/>
</dbReference>